<evidence type="ECO:0000259" key="1">
    <source>
        <dbReference type="Pfam" id="PF12680"/>
    </source>
</evidence>
<reference evidence="2 3" key="1">
    <citation type="submission" date="2016-10" db="EMBL/GenBank/DDBJ databases">
        <authorList>
            <person name="de Groot N.N."/>
        </authorList>
    </citation>
    <scope>NUCLEOTIDE SEQUENCE [LARGE SCALE GENOMIC DNA]</scope>
    <source>
        <strain evidence="2 3">DSM 26130</strain>
    </source>
</reference>
<organism evidence="2 3">
    <name type="scientific">Spirosoma endophyticum</name>
    <dbReference type="NCBI Taxonomy" id="662367"/>
    <lineage>
        <taxon>Bacteria</taxon>
        <taxon>Pseudomonadati</taxon>
        <taxon>Bacteroidota</taxon>
        <taxon>Cytophagia</taxon>
        <taxon>Cytophagales</taxon>
        <taxon>Cytophagaceae</taxon>
        <taxon>Spirosoma</taxon>
    </lineage>
</organism>
<dbReference type="STRING" id="662367.SAMN05216167_12270"/>
<sequence length="146" mass="16359">METLNKTSLAEQTRKGACLAFFSAYQDMDTARMIQLATPDATVHFLPMGEDGKGTFWEFGRGVWQLLMDCFPDLDNTVDRLTTEGDTITAQVAIFGTQTQDFLGITNKGLRFNSDHVFVFQFDGDDRITALTIDWDHAGFCRQLGS</sequence>
<keyword evidence="2" id="KW-0413">Isomerase</keyword>
<dbReference type="Pfam" id="PF12680">
    <property type="entry name" value="SnoaL_2"/>
    <property type="match status" value="1"/>
</dbReference>
<name>A0A1I2EL26_9BACT</name>
<gene>
    <name evidence="2" type="ORF">SAMN05216167_12270</name>
</gene>
<dbReference type="Gene3D" id="3.10.450.50">
    <property type="match status" value="1"/>
</dbReference>
<dbReference type="GO" id="GO:0016853">
    <property type="term" value="F:isomerase activity"/>
    <property type="evidence" value="ECO:0007669"/>
    <property type="project" value="UniProtKB-KW"/>
</dbReference>
<dbReference type="RefSeq" id="WP_093833349.1">
    <property type="nucleotide sequence ID" value="NZ_FOLQ01000022.1"/>
</dbReference>
<dbReference type="Proteomes" id="UP000198598">
    <property type="component" value="Unassembled WGS sequence"/>
</dbReference>
<dbReference type="AlphaFoldDB" id="A0A1I2EL26"/>
<keyword evidence="3" id="KW-1185">Reference proteome</keyword>
<dbReference type="SUPFAM" id="SSF54427">
    <property type="entry name" value="NTF2-like"/>
    <property type="match status" value="1"/>
</dbReference>
<dbReference type="OrthoDB" id="672913at2"/>
<proteinExistence type="predicted"/>
<feature type="domain" description="SnoaL-like" evidence="1">
    <location>
        <begin position="20"/>
        <end position="129"/>
    </location>
</feature>
<evidence type="ECO:0000313" key="2">
    <source>
        <dbReference type="EMBL" id="SFE93712.1"/>
    </source>
</evidence>
<dbReference type="InterPro" id="IPR037401">
    <property type="entry name" value="SnoaL-like"/>
</dbReference>
<dbReference type="EMBL" id="FOLQ01000022">
    <property type="protein sequence ID" value="SFE93712.1"/>
    <property type="molecule type" value="Genomic_DNA"/>
</dbReference>
<dbReference type="InterPro" id="IPR032710">
    <property type="entry name" value="NTF2-like_dom_sf"/>
</dbReference>
<protein>
    <submittedName>
        <fullName evidence="2">Ketosteroid isomerase-related protein</fullName>
    </submittedName>
</protein>
<accession>A0A1I2EL26</accession>
<evidence type="ECO:0000313" key="3">
    <source>
        <dbReference type="Proteomes" id="UP000198598"/>
    </source>
</evidence>